<evidence type="ECO:0000256" key="4">
    <source>
        <dbReference type="ARBA" id="ARBA00022970"/>
    </source>
</evidence>
<gene>
    <name evidence="7" type="ORF">PAN31108_03626</name>
</gene>
<name>A0A5E4X3J7_9BURK</name>
<keyword evidence="4" id="KW-0029">Amino-acid transport</keyword>
<feature type="domain" description="Leucine-binding protein" evidence="6">
    <location>
        <begin position="30"/>
        <end position="348"/>
    </location>
</feature>
<dbReference type="InterPro" id="IPR028082">
    <property type="entry name" value="Peripla_BP_I"/>
</dbReference>
<sequence length="384" mass="40143">MIKPLGRVMAAATCLLLVATAHGASGQQAVRIGFQAGLSGPAAADGATALKAARLAVEQINADGGVEGRPLELVVADDQGELERAVLGASRLVSEGVKAVVSASFSGPARAAAPVFQRAGIPFVASVAFAPEITHIGNAMFRMTSVGEVQGRAAAALVGERLRKKRAVVLTIKTDFGKTLAAGFRDAAPRFGIDIVGEYEYAPADRQFGPLIASLKSKSPDVVYVTGFYFTAGPFVAQLRNAGVKAQVVGAEALSSQQFIDIAGSAAEGTVITNVIDWGSDDPATQRFLTHYKAATGANAEAVAVSTYTAVTLVASAIRQGRSDSPARIRSELETIDQTTVIGRVSFNALHEVKKAFPLSIVRDRRWQGFGQIDDPELLAPPTR</sequence>
<proteinExistence type="inferred from homology"/>
<dbReference type="RefSeq" id="WP_150670208.1">
    <property type="nucleotide sequence ID" value="NZ_CABPSB010000014.1"/>
</dbReference>
<dbReference type="PANTHER" id="PTHR47151:SF2">
    <property type="entry name" value="AMINO ACID BINDING PROTEIN"/>
    <property type="match status" value="1"/>
</dbReference>
<dbReference type="Proteomes" id="UP000406256">
    <property type="component" value="Unassembled WGS sequence"/>
</dbReference>
<evidence type="ECO:0000256" key="5">
    <source>
        <dbReference type="SAM" id="SignalP"/>
    </source>
</evidence>
<evidence type="ECO:0000256" key="3">
    <source>
        <dbReference type="ARBA" id="ARBA00022729"/>
    </source>
</evidence>
<accession>A0A5E4X3J7</accession>
<evidence type="ECO:0000313" key="8">
    <source>
        <dbReference type="Proteomes" id="UP000406256"/>
    </source>
</evidence>
<dbReference type="EMBL" id="CABPSB010000014">
    <property type="protein sequence ID" value="VVE30931.1"/>
    <property type="molecule type" value="Genomic_DNA"/>
</dbReference>
<reference evidence="7 8" key="1">
    <citation type="submission" date="2019-08" db="EMBL/GenBank/DDBJ databases">
        <authorList>
            <person name="Peeters C."/>
        </authorList>
    </citation>
    <scope>NUCLEOTIDE SEQUENCE [LARGE SCALE GENOMIC DNA]</scope>
    <source>
        <strain evidence="7 8">LMG 31108</strain>
    </source>
</reference>
<dbReference type="SUPFAM" id="SSF53822">
    <property type="entry name" value="Periplasmic binding protein-like I"/>
    <property type="match status" value="1"/>
</dbReference>
<dbReference type="PRINTS" id="PR00337">
    <property type="entry name" value="LEUILEVALBP"/>
</dbReference>
<dbReference type="Gene3D" id="3.40.50.2300">
    <property type="match status" value="2"/>
</dbReference>
<feature type="signal peptide" evidence="5">
    <location>
        <begin position="1"/>
        <end position="23"/>
    </location>
</feature>
<dbReference type="InterPro" id="IPR000709">
    <property type="entry name" value="Leu_Ile_Val-bd"/>
</dbReference>
<keyword evidence="3 5" id="KW-0732">Signal</keyword>
<evidence type="ECO:0000259" key="6">
    <source>
        <dbReference type="Pfam" id="PF13458"/>
    </source>
</evidence>
<keyword evidence="8" id="KW-1185">Reference proteome</keyword>
<dbReference type="InterPro" id="IPR028081">
    <property type="entry name" value="Leu-bd"/>
</dbReference>
<keyword evidence="2" id="KW-0813">Transport</keyword>
<dbReference type="AlphaFoldDB" id="A0A5E4X3J7"/>
<organism evidence="7 8">
    <name type="scientific">Pandoraea anhela</name>
    <dbReference type="NCBI Taxonomy" id="2508295"/>
    <lineage>
        <taxon>Bacteria</taxon>
        <taxon>Pseudomonadati</taxon>
        <taxon>Pseudomonadota</taxon>
        <taxon>Betaproteobacteria</taxon>
        <taxon>Burkholderiales</taxon>
        <taxon>Burkholderiaceae</taxon>
        <taxon>Pandoraea</taxon>
    </lineage>
</organism>
<feature type="chain" id="PRO_5023095145" evidence="5">
    <location>
        <begin position="24"/>
        <end position="384"/>
    </location>
</feature>
<dbReference type="PANTHER" id="PTHR47151">
    <property type="entry name" value="LEU/ILE/VAL-BINDING ABC TRANSPORTER SUBUNIT"/>
    <property type="match status" value="1"/>
</dbReference>
<dbReference type="Pfam" id="PF13458">
    <property type="entry name" value="Peripla_BP_6"/>
    <property type="match status" value="1"/>
</dbReference>
<protein>
    <submittedName>
        <fullName evidence="7">Branched chain amino acid ABC transporter substrate-binding protein</fullName>
    </submittedName>
</protein>
<comment type="similarity">
    <text evidence="1">Belongs to the leucine-binding protein family.</text>
</comment>
<evidence type="ECO:0000256" key="1">
    <source>
        <dbReference type="ARBA" id="ARBA00010062"/>
    </source>
</evidence>
<evidence type="ECO:0000256" key="2">
    <source>
        <dbReference type="ARBA" id="ARBA00022448"/>
    </source>
</evidence>
<dbReference type="OrthoDB" id="9058175at2"/>
<evidence type="ECO:0000313" key="7">
    <source>
        <dbReference type="EMBL" id="VVE30931.1"/>
    </source>
</evidence>
<dbReference type="GO" id="GO:0006865">
    <property type="term" value="P:amino acid transport"/>
    <property type="evidence" value="ECO:0007669"/>
    <property type="project" value="UniProtKB-KW"/>
</dbReference>